<evidence type="ECO:0000313" key="3">
    <source>
        <dbReference type="EMBL" id="GFP39584.1"/>
    </source>
</evidence>
<dbReference type="Proteomes" id="UP000585609">
    <property type="component" value="Unassembled WGS sequence"/>
</dbReference>
<protein>
    <submittedName>
        <fullName evidence="1">Uncharacterized protein</fullName>
    </submittedName>
</protein>
<proteinExistence type="predicted"/>
<gene>
    <name evidence="1" type="ORF">HKBW3S09_01042</name>
    <name evidence="2" type="ORF">HKBW3S34_01737</name>
    <name evidence="3" type="ORF">HKBW3S47_01282</name>
</gene>
<reference evidence="4 5" key="1">
    <citation type="journal article" date="2020" name="Front. Microbiol.">
        <title>Single-cell genomics of novel Actinobacteria with the Wood-Ljungdahl pathway discovered in a serpentinizing system.</title>
        <authorList>
            <person name="Merino N."/>
            <person name="Kawai M."/>
            <person name="Boyd E.S."/>
            <person name="Colman D.R."/>
            <person name="McGlynn S.E."/>
            <person name="Nealson K.H."/>
            <person name="Kurokawa K."/>
            <person name="Hongoh Y."/>
        </authorList>
    </citation>
    <scope>NUCLEOTIDE SEQUENCE [LARGE SCALE GENOMIC DNA]</scope>
    <source>
        <strain evidence="1 5">S09_30</strain>
        <strain evidence="2 6">S34</strain>
        <strain evidence="3 4">S47</strain>
    </source>
</reference>
<evidence type="ECO:0000313" key="4">
    <source>
        <dbReference type="Proteomes" id="UP000569018"/>
    </source>
</evidence>
<dbReference type="GO" id="GO:0046872">
    <property type="term" value="F:metal ion binding"/>
    <property type="evidence" value="ECO:0007669"/>
    <property type="project" value="UniProtKB-KW"/>
</dbReference>
<dbReference type="EMBL" id="BLRZ01000107">
    <property type="protein sequence ID" value="GFP30817.1"/>
    <property type="molecule type" value="Genomic_DNA"/>
</dbReference>
<dbReference type="EMBL" id="BLSD01000066">
    <property type="protein sequence ID" value="GFP39584.1"/>
    <property type="molecule type" value="Genomic_DNA"/>
</dbReference>
<name>A0A6V8QJ55_9ACTN</name>
<dbReference type="Proteomes" id="UP000569018">
    <property type="component" value="Unassembled WGS sequence"/>
</dbReference>
<dbReference type="GO" id="GO:0004518">
    <property type="term" value="F:nuclease activity"/>
    <property type="evidence" value="ECO:0007669"/>
    <property type="project" value="UniProtKB-KW"/>
</dbReference>
<keyword evidence="6" id="KW-1185">Reference proteome</keyword>
<accession>A0A6V8QJ55</accession>
<dbReference type="Pfam" id="PF11848">
    <property type="entry name" value="DUF3368"/>
    <property type="match status" value="1"/>
</dbReference>
<evidence type="ECO:0000313" key="2">
    <source>
        <dbReference type="EMBL" id="GFP30817.1"/>
    </source>
</evidence>
<dbReference type="GO" id="GO:0016787">
    <property type="term" value="F:hydrolase activity"/>
    <property type="evidence" value="ECO:0007669"/>
    <property type="project" value="UniProtKB-KW"/>
</dbReference>
<dbReference type="Proteomes" id="UP000588083">
    <property type="component" value="Unassembled WGS sequence"/>
</dbReference>
<dbReference type="RefSeq" id="WP_176235823.1">
    <property type="nucleotide sequence ID" value="NZ_BLRZ01000107.1"/>
</dbReference>
<dbReference type="PANTHER" id="PTHR39550:SF1">
    <property type="entry name" value="SLL0658 PROTEIN"/>
    <property type="match status" value="1"/>
</dbReference>
<sequence length="173" mass="19395">MSTVIDTSTLISLVRISYLELIPKLRETVLIPEEVYEEAVVTGEEKALADATVIKQFITTYGVKITRVKDDFIQKLKGKINKTLTKGDEAVIALALQEKVKEIITDDEGLAKIAMALGFRIKASPDLLLEGLKDKLMSFQDFESFIKWLVVENRLSSIVAELYLMEGKKNAKD</sequence>
<dbReference type="InterPro" id="IPR021799">
    <property type="entry name" value="PIN-like_prokaryotic"/>
</dbReference>
<evidence type="ECO:0000313" key="6">
    <source>
        <dbReference type="Proteomes" id="UP000588083"/>
    </source>
</evidence>
<dbReference type="Gene3D" id="3.40.50.1010">
    <property type="entry name" value="5'-nuclease"/>
    <property type="match status" value="1"/>
</dbReference>
<evidence type="ECO:0000313" key="1">
    <source>
        <dbReference type="EMBL" id="GFP23577.1"/>
    </source>
</evidence>
<comment type="caution">
    <text evidence="1">The sequence shown here is derived from an EMBL/GenBank/DDBJ whole genome shotgun (WGS) entry which is preliminary data.</text>
</comment>
<organism evidence="1 5">
    <name type="scientific">Candidatus Hakubella thermalkaliphila</name>
    <dbReference type="NCBI Taxonomy" id="2754717"/>
    <lineage>
        <taxon>Bacteria</taxon>
        <taxon>Bacillati</taxon>
        <taxon>Actinomycetota</taxon>
        <taxon>Actinomycetota incertae sedis</taxon>
        <taxon>Candidatus Hakubellales</taxon>
        <taxon>Candidatus Hakubellaceae</taxon>
        <taxon>Candidatus Hakubella</taxon>
    </lineage>
</organism>
<dbReference type="AlphaFoldDB" id="A0A6V8QJ55"/>
<dbReference type="EMBL" id="BLRW01000139">
    <property type="protein sequence ID" value="GFP23577.1"/>
    <property type="molecule type" value="Genomic_DNA"/>
</dbReference>
<dbReference type="InterPro" id="IPR029060">
    <property type="entry name" value="PIN-like_dom_sf"/>
</dbReference>
<evidence type="ECO:0000313" key="5">
    <source>
        <dbReference type="Proteomes" id="UP000585609"/>
    </source>
</evidence>
<dbReference type="PANTHER" id="PTHR39550">
    <property type="entry name" value="SLL0658 PROTEIN"/>
    <property type="match status" value="1"/>
</dbReference>
<dbReference type="SUPFAM" id="SSF88723">
    <property type="entry name" value="PIN domain-like"/>
    <property type="match status" value="1"/>
</dbReference>